<keyword evidence="1" id="KW-1133">Transmembrane helix</keyword>
<feature type="transmembrane region" description="Helical" evidence="1">
    <location>
        <begin position="95"/>
        <end position="122"/>
    </location>
</feature>
<keyword evidence="3" id="KW-1185">Reference proteome</keyword>
<gene>
    <name evidence="2" type="ORF">H4W29_004195</name>
</gene>
<accession>A0ABR9IUY0</accession>
<evidence type="ECO:0008006" key="4">
    <source>
        <dbReference type="Google" id="ProtNLM"/>
    </source>
</evidence>
<feature type="transmembrane region" description="Helical" evidence="1">
    <location>
        <begin position="35"/>
        <end position="55"/>
    </location>
</feature>
<feature type="transmembrane region" description="Helical" evidence="1">
    <location>
        <begin position="67"/>
        <end position="89"/>
    </location>
</feature>
<name>A0ABR9IUY0_RHIVS</name>
<dbReference type="EMBL" id="JADBEC010000001">
    <property type="protein sequence ID" value="MBE1507014.1"/>
    <property type="molecule type" value="Genomic_DNA"/>
</dbReference>
<evidence type="ECO:0000256" key="1">
    <source>
        <dbReference type="SAM" id="Phobius"/>
    </source>
</evidence>
<proteinExistence type="predicted"/>
<keyword evidence="1" id="KW-0812">Transmembrane</keyword>
<organism evidence="2 3">
    <name type="scientific">Rhizobium viscosum</name>
    <name type="common">Arthrobacter viscosus</name>
    <dbReference type="NCBI Taxonomy" id="1673"/>
    <lineage>
        <taxon>Bacteria</taxon>
        <taxon>Pseudomonadati</taxon>
        <taxon>Pseudomonadota</taxon>
        <taxon>Alphaproteobacteria</taxon>
        <taxon>Hyphomicrobiales</taxon>
        <taxon>Rhizobiaceae</taxon>
        <taxon>Rhizobium/Agrobacterium group</taxon>
        <taxon>Rhizobium</taxon>
    </lineage>
</organism>
<keyword evidence="1" id="KW-0472">Membrane</keyword>
<evidence type="ECO:0000313" key="2">
    <source>
        <dbReference type="EMBL" id="MBE1507014.1"/>
    </source>
</evidence>
<sequence length="130" mass="14588">MKDINLPQVDIFLLAYAVGMLVGHIPFLADGSALLLMALKVVLSVPVCLFVFVIYVTNAARIHRRPVFWSIVLFLVVLFLSVVLSLAWFRNEGEFRAFLIAASLALLVPSLATSCLCFAFMIRRRFRQIA</sequence>
<dbReference type="Proteomes" id="UP000620262">
    <property type="component" value="Unassembled WGS sequence"/>
</dbReference>
<evidence type="ECO:0000313" key="3">
    <source>
        <dbReference type="Proteomes" id="UP000620262"/>
    </source>
</evidence>
<reference evidence="2 3" key="1">
    <citation type="submission" date="2020-10" db="EMBL/GenBank/DDBJ databases">
        <title>Sequencing the genomes of 1000 actinobacteria strains.</title>
        <authorList>
            <person name="Klenk H.-P."/>
        </authorList>
    </citation>
    <scope>NUCLEOTIDE SEQUENCE [LARGE SCALE GENOMIC DNA]</scope>
    <source>
        <strain evidence="2 3">DSM 7307</strain>
    </source>
</reference>
<feature type="transmembrane region" description="Helical" evidence="1">
    <location>
        <begin position="12"/>
        <end position="29"/>
    </location>
</feature>
<comment type="caution">
    <text evidence="2">The sequence shown here is derived from an EMBL/GenBank/DDBJ whole genome shotgun (WGS) entry which is preliminary data.</text>
</comment>
<dbReference type="RefSeq" id="WP_192730630.1">
    <property type="nucleotide sequence ID" value="NZ_BAAAVL010000015.1"/>
</dbReference>
<protein>
    <recommendedName>
        <fullName evidence="4">Transmembrane protein</fullName>
    </recommendedName>
</protein>